<evidence type="ECO:0000313" key="2">
    <source>
        <dbReference type="Proteomes" id="UP000183585"/>
    </source>
</evidence>
<dbReference type="AlphaFoldDB" id="A0A1C4YD90"/>
<keyword evidence="2" id="KW-1185">Reference proteome</keyword>
<protein>
    <submittedName>
        <fullName evidence="1">Uncharacterized protein</fullName>
    </submittedName>
</protein>
<dbReference type="Proteomes" id="UP000183585">
    <property type="component" value="Unassembled WGS sequence"/>
</dbReference>
<reference evidence="2" key="1">
    <citation type="submission" date="2016-06" db="EMBL/GenBank/DDBJ databases">
        <authorList>
            <person name="Varghese N."/>
            <person name="Submissions Spin"/>
        </authorList>
    </citation>
    <scope>NUCLEOTIDE SEQUENCE [LARGE SCALE GENOMIC DNA]</scope>
    <source>
        <strain evidence="2">DSM 43168</strain>
    </source>
</reference>
<organism evidence="1 2">
    <name type="scientific">Micromonospora carbonacea</name>
    <dbReference type="NCBI Taxonomy" id="47853"/>
    <lineage>
        <taxon>Bacteria</taxon>
        <taxon>Bacillati</taxon>
        <taxon>Actinomycetota</taxon>
        <taxon>Actinomycetes</taxon>
        <taxon>Micromonosporales</taxon>
        <taxon>Micromonosporaceae</taxon>
        <taxon>Micromonospora</taxon>
    </lineage>
</organism>
<dbReference type="EMBL" id="FMCT01000006">
    <property type="protein sequence ID" value="SCF18644.1"/>
    <property type="molecule type" value="Genomic_DNA"/>
</dbReference>
<gene>
    <name evidence="1" type="ORF">GA0070563_10622</name>
</gene>
<name>A0A1C4YD90_9ACTN</name>
<accession>A0A1C4YD90</accession>
<sequence length="304" mass="34071">MVALNNKPTRTDATLITYPLMPLMGRARLGADGREGPVDAAARGRCLRMALATPSPYGAIRCHPWSVQAWTDEDLGTEFEQRLDGLLVEFCPDWRHPELPEPYSSNQRFVAYHRRNANRRHLGDLLTAQPEVAAAVASRVLAAIVCDEDVAANKELIYPMLAAIGRRRVQRYLIAVIETGPEHKKVGAVRAWYWSQVSLVYESVEDLRARRPTATSRAADDEMADLRGLYRIACLTAFVTCPHAATREWLARGTILKDAYYPANLRDLVAQARAIAEEDPRRYKDLLAREVDGTNMAQLGFEDP</sequence>
<proteinExistence type="predicted"/>
<evidence type="ECO:0000313" key="1">
    <source>
        <dbReference type="EMBL" id="SCF18644.1"/>
    </source>
</evidence>